<dbReference type="GO" id="GO:0000166">
    <property type="term" value="F:nucleotide binding"/>
    <property type="evidence" value="ECO:0007669"/>
    <property type="project" value="InterPro"/>
</dbReference>
<feature type="domain" description="RNA polymerase Rpb4/RPC9 core" evidence="5">
    <location>
        <begin position="31"/>
        <end position="170"/>
    </location>
</feature>
<dbReference type="AlphaFoldDB" id="A0A093VBN7"/>
<dbReference type="GO" id="GO:0005634">
    <property type="term" value="C:nucleus"/>
    <property type="evidence" value="ECO:0007669"/>
    <property type="project" value="UniProtKB-SubCell"/>
</dbReference>
<keyword evidence="6" id="KW-0804">Transcription</keyword>
<dbReference type="InterPro" id="IPR005574">
    <property type="entry name" value="Rpb4/RPC9"/>
</dbReference>
<dbReference type="HOGENOM" id="CLU_110332_0_0_1"/>
<proteinExistence type="inferred from homology"/>
<dbReference type="GO" id="GO:0000428">
    <property type="term" value="C:DNA-directed RNA polymerase complex"/>
    <property type="evidence" value="ECO:0007669"/>
    <property type="project" value="UniProtKB-KW"/>
</dbReference>
<dbReference type="Pfam" id="PF03874">
    <property type="entry name" value="RNA_pol_Rpb4"/>
    <property type="match status" value="2"/>
</dbReference>
<dbReference type="SUPFAM" id="SSF47819">
    <property type="entry name" value="HRDC-like"/>
    <property type="match status" value="2"/>
</dbReference>
<comment type="caution">
    <text evidence="6">The sequence shown here is derived from an EMBL/GenBank/DDBJ whole genome shotgun (WGS) entry which is preliminary data.</text>
</comment>
<keyword evidence="2" id="KW-0539">Nucleus</keyword>
<evidence type="ECO:0000256" key="2">
    <source>
        <dbReference type="ARBA" id="ARBA00023242"/>
    </source>
</evidence>
<evidence type="ECO:0000256" key="1">
    <source>
        <dbReference type="ARBA" id="ARBA00004123"/>
    </source>
</evidence>
<evidence type="ECO:0000256" key="4">
    <source>
        <dbReference type="SAM" id="MobiDB-lite"/>
    </source>
</evidence>
<name>A0A093VBN7_TALMA</name>
<dbReference type="EMBL" id="JPOX01000008">
    <property type="protein sequence ID" value="KFX49957.1"/>
    <property type="molecule type" value="Genomic_DNA"/>
</dbReference>
<dbReference type="PANTHER" id="PTHR21297">
    <property type="entry name" value="DNA-DIRECTED RNA POLYMERASE II"/>
    <property type="match status" value="1"/>
</dbReference>
<evidence type="ECO:0000259" key="5">
    <source>
        <dbReference type="SMART" id="SM00657"/>
    </source>
</evidence>
<dbReference type="SMART" id="SM00657">
    <property type="entry name" value="RPOL4c"/>
    <property type="match status" value="1"/>
</dbReference>
<accession>A0A093VBN7</accession>
<gene>
    <name evidence="6" type="ORF">GQ26_0081540</name>
</gene>
<evidence type="ECO:0000313" key="6">
    <source>
        <dbReference type="EMBL" id="KFX49957.1"/>
    </source>
</evidence>
<dbReference type="InterPro" id="IPR006590">
    <property type="entry name" value="RNA_pol_Rpb4/RPC9_core"/>
</dbReference>
<evidence type="ECO:0000256" key="3">
    <source>
        <dbReference type="ARBA" id="ARBA00025724"/>
    </source>
</evidence>
<feature type="region of interest" description="Disordered" evidence="4">
    <location>
        <begin position="1"/>
        <end position="28"/>
    </location>
</feature>
<dbReference type="GO" id="GO:0006352">
    <property type="term" value="P:DNA-templated transcription initiation"/>
    <property type="evidence" value="ECO:0007669"/>
    <property type="project" value="InterPro"/>
</dbReference>
<dbReference type="InterPro" id="IPR038324">
    <property type="entry name" value="Rpb4/RPC9_sf"/>
</dbReference>
<comment type="similarity">
    <text evidence="3">Belongs to the eukaryotic RPB4 RNA polymerase subunit family.</text>
</comment>
<dbReference type="Gene3D" id="1.20.1250.40">
    <property type="match status" value="1"/>
</dbReference>
<protein>
    <submittedName>
        <fullName evidence="6">DNA-directed RNA polymerase II subunit rpb4</fullName>
    </submittedName>
</protein>
<keyword evidence="6" id="KW-0240">DNA-directed RNA polymerase</keyword>
<comment type="subcellular location">
    <subcellularLocation>
        <location evidence="1">Nucleus</location>
    </subcellularLocation>
</comment>
<dbReference type="InterPro" id="IPR010997">
    <property type="entry name" value="HRDC-like_sf"/>
</dbReference>
<organism evidence="6">
    <name type="scientific">Talaromyces marneffei PM1</name>
    <dbReference type="NCBI Taxonomy" id="1077442"/>
    <lineage>
        <taxon>Eukaryota</taxon>
        <taxon>Fungi</taxon>
        <taxon>Dikarya</taxon>
        <taxon>Ascomycota</taxon>
        <taxon>Pezizomycotina</taxon>
        <taxon>Eurotiomycetes</taxon>
        <taxon>Eurotiomycetidae</taxon>
        <taxon>Eurotiales</taxon>
        <taxon>Trichocomaceae</taxon>
        <taxon>Talaromyces</taxon>
        <taxon>Talaromyces sect. Talaromyces</taxon>
    </lineage>
</organism>
<dbReference type="InterPro" id="IPR045222">
    <property type="entry name" value="Rpb4-like"/>
</dbReference>
<reference evidence="6" key="1">
    <citation type="journal article" date="2014" name="PLoS Genet.">
        <title>Signature Gene Expression Reveals Novel Clues to the Molecular Mechanisms of Dimorphic Transition in Penicillium marneffei.</title>
        <authorList>
            <person name="Yang E."/>
            <person name="Wang G."/>
            <person name="Cai J."/>
            <person name="Woo P.C."/>
            <person name="Lau S.K."/>
            <person name="Yuen K.-Y."/>
            <person name="Chow W.-N."/>
            <person name="Lin X."/>
        </authorList>
    </citation>
    <scope>NUCLEOTIDE SEQUENCE [LARGE SCALE GENOMIC DNA]</scope>
    <source>
        <strain evidence="6">PM1</strain>
    </source>
</reference>
<sequence>MSTGIKLPPATHRKRTVPQSDLEAASTLKLGDDQNTHTLSLSEARLVINKVLENKRRSGKKYDEPENLTKTLDYLEVFSRFKDEENIKAVERLLNSHTELEMFERSQLGSSFPSSSSLYTLQREVDVRAGSLCCDNAEEAKSLIPSLQNKISDIDLQELLDELTKLRNFVE</sequence>